<sequence length="277" mass="29604">MRATPKLFLLAALGLLLSRAAFADLMLFPTRIVFDKQRAAQVELMNQGKTPETYRIHLVNRRMGPNGEFIAIEQPGPGEQFADAMLRYSPRQVTIPPGGSQIVRILLRKPEDLAAGEYRSHLQFDRVADATGATSVEDVAKRGVQDVGVTIQALVGASIPVIVRQGDTQAKLDLADLAVQPPAAGGPGLLSFQMKRDGNRSVYGDLLATFTTTAGVTFEVARAGGVAVYVPNASRRVQLPLQLPSGNALPAGTLKLAFRERPESGGKLLAETALALP</sequence>
<dbReference type="Gene3D" id="2.60.40.10">
    <property type="entry name" value="Immunoglobulins"/>
    <property type="match status" value="1"/>
</dbReference>
<dbReference type="InterPro" id="IPR013783">
    <property type="entry name" value="Ig-like_fold"/>
</dbReference>
<proteinExistence type="predicted"/>
<dbReference type="InterPro" id="IPR008962">
    <property type="entry name" value="PapD-like_sf"/>
</dbReference>
<name>A0ABU1YH32_ROSSA</name>
<keyword evidence="1" id="KW-0732">Signal</keyword>
<organism evidence="2 3">
    <name type="scientific">Roseateles saccharophilus</name>
    <name type="common">Pseudomonas saccharophila</name>
    <dbReference type="NCBI Taxonomy" id="304"/>
    <lineage>
        <taxon>Bacteria</taxon>
        <taxon>Pseudomonadati</taxon>
        <taxon>Pseudomonadota</taxon>
        <taxon>Betaproteobacteria</taxon>
        <taxon>Burkholderiales</taxon>
        <taxon>Sphaerotilaceae</taxon>
        <taxon>Roseateles</taxon>
    </lineage>
</organism>
<dbReference type="RefSeq" id="WP_310261216.1">
    <property type="nucleotide sequence ID" value="NZ_JAVDXU010000001.1"/>
</dbReference>
<evidence type="ECO:0000313" key="2">
    <source>
        <dbReference type="EMBL" id="MDR7268177.1"/>
    </source>
</evidence>
<dbReference type="EMBL" id="JAVDXU010000001">
    <property type="protein sequence ID" value="MDR7268177.1"/>
    <property type="molecule type" value="Genomic_DNA"/>
</dbReference>
<evidence type="ECO:0000256" key="1">
    <source>
        <dbReference type="SAM" id="SignalP"/>
    </source>
</evidence>
<reference evidence="2 3" key="1">
    <citation type="submission" date="2023-07" db="EMBL/GenBank/DDBJ databases">
        <title>Sorghum-associated microbial communities from plants grown in Nebraska, USA.</title>
        <authorList>
            <person name="Schachtman D."/>
        </authorList>
    </citation>
    <scope>NUCLEOTIDE SEQUENCE [LARGE SCALE GENOMIC DNA]</scope>
    <source>
        <strain evidence="2 3">BE314</strain>
    </source>
</reference>
<gene>
    <name evidence="2" type="ORF">J2X20_000806</name>
</gene>
<feature type="chain" id="PRO_5045646162" description="Pili assembly chaperone N-terminal domain-containing protein" evidence="1">
    <location>
        <begin position="24"/>
        <end position="277"/>
    </location>
</feature>
<dbReference type="SUPFAM" id="SSF49354">
    <property type="entry name" value="PapD-like"/>
    <property type="match status" value="1"/>
</dbReference>
<comment type="caution">
    <text evidence="2">The sequence shown here is derived from an EMBL/GenBank/DDBJ whole genome shotgun (WGS) entry which is preliminary data.</text>
</comment>
<protein>
    <recommendedName>
        <fullName evidence="4">Pili assembly chaperone N-terminal domain-containing protein</fullName>
    </recommendedName>
</protein>
<evidence type="ECO:0008006" key="4">
    <source>
        <dbReference type="Google" id="ProtNLM"/>
    </source>
</evidence>
<keyword evidence="3" id="KW-1185">Reference proteome</keyword>
<evidence type="ECO:0000313" key="3">
    <source>
        <dbReference type="Proteomes" id="UP001180453"/>
    </source>
</evidence>
<accession>A0ABU1YH32</accession>
<feature type="signal peptide" evidence="1">
    <location>
        <begin position="1"/>
        <end position="23"/>
    </location>
</feature>
<dbReference type="Proteomes" id="UP001180453">
    <property type="component" value="Unassembled WGS sequence"/>
</dbReference>